<protein>
    <submittedName>
        <fullName evidence="2">Uncharacterized protein</fullName>
    </submittedName>
</protein>
<accession>A0A2A9PD08</accession>
<proteinExistence type="predicted"/>
<comment type="caution">
    <text evidence="2">The sequence shown here is derived from an EMBL/GenBank/DDBJ whole genome shotgun (WGS) entry which is preliminary data.</text>
</comment>
<dbReference type="Proteomes" id="UP000037136">
    <property type="component" value="Unassembled WGS sequence"/>
</dbReference>
<sequence length="200" mass="21915">MKWLAVLSVALSGAGLLEASPVVDKLDREAMRQAHQRDNTATRAKTGVRIATADGRLCLSVDRLSGDSRANMTPVQLESCRKTRRRQRWDVITSGIHNNQPGQALIVSAATQACLNVDRREPMDQRVFLYSCGGRADGSGTVTDSQLFAYQDGVGPRKFRPQNSVGWCLTAGAETLGIQPCNKNGTATQEARQRFIFLHE</sequence>
<dbReference type="OrthoDB" id="5383818at2759"/>
<dbReference type="AlphaFoldDB" id="A0A2A9PD08"/>
<organism evidence="2 3">
    <name type="scientific">Ophiocordyceps unilateralis</name>
    <name type="common">Zombie-ant fungus</name>
    <name type="synonym">Torrubia unilateralis</name>
    <dbReference type="NCBI Taxonomy" id="268505"/>
    <lineage>
        <taxon>Eukaryota</taxon>
        <taxon>Fungi</taxon>
        <taxon>Dikarya</taxon>
        <taxon>Ascomycota</taxon>
        <taxon>Pezizomycotina</taxon>
        <taxon>Sordariomycetes</taxon>
        <taxon>Hypocreomycetidae</taxon>
        <taxon>Hypocreales</taxon>
        <taxon>Ophiocordycipitaceae</taxon>
        <taxon>Ophiocordyceps</taxon>
    </lineage>
</organism>
<dbReference type="InterPro" id="IPR035992">
    <property type="entry name" value="Ricin_B-like_lectins"/>
</dbReference>
<gene>
    <name evidence="2" type="ORF">XA68_13322</name>
</gene>
<dbReference type="SUPFAM" id="SSF50370">
    <property type="entry name" value="Ricin B-like lectins"/>
    <property type="match status" value="1"/>
</dbReference>
<dbReference type="CDD" id="cd00161">
    <property type="entry name" value="beta-trefoil_Ricin-like"/>
    <property type="match status" value="1"/>
</dbReference>
<name>A0A2A9PD08_OPHUN</name>
<feature type="chain" id="PRO_5012766949" evidence="1">
    <location>
        <begin position="20"/>
        <end position="200"/>
    </location>
</feature>
<evidence type="ECO:0000313" key="2">
    <source>
        <dbReference type="EMBL" id="PFH58706.1"/>
    </source>
</evidence>
<reference evidence="2 3" key="1">
    <citation type="journal article" date="2015" name="BMC Genomics">
        <title>Gene expression during zombie ant biting behavior reflects the complexity underlying fungal parasitic behavioral manipulation.</title>
        <authorList>
            <person name="de Bekker C."/>
            <person name="Ohm R.A."/>
            <person name="Loreto R.G."/>
            <person name="Sebastian A."/>
            <person name="Albert I."/>
            <person name="Merrow M."/>
            <person name="Brachmann A."/>
            <person name="Hughes D.P."/>
        </authorList>
    </citation>
    <scope>NUCLEOTIDE SEQUENCE [LARGE SCALE GENOMIC DNA]</scope>
    <source>
        <strain evidence="2 3">SC16a</strain>
    </source>
</reference>
<dbReference type="Gene3D" id="2.80.10.50">
    <property type="match status" value="1"/>
</dbReference>
<dbReference type="EMBL" id="LAZP02000265">
    <property type="protein sequence ID" value="PFH58706.1"/>
    <property type="molecule type" value="Genomic_DNA"/>
</dbReference>
<dbReference type="STRING" id="268505.A0A2A9PD08"/>
<feature type="signal peptide" evidence="1">
    <location>
        <begin position="1"/>
        <end position="19"/>
    </location>
</feature>
<evidence type="ECO:0000256" key="1">
    <source>
        <dbReference type="SAM" id="SignalP"/>
    </source>
</evidence>
<keyword evidence="1" id="KW-0732">Signal</keyword>
<evidence type="ECO:0000313" key="3">
    <source>
        <dbReference type="Proteomes" id="UP000037136"/>
    </source>
</evidence>
<dbReference type="PROSITE" id="PS50231">
    <property type="entry name" value="RICIN_B_LECTIN"/>
    <property type="match status" value="1"/>
</dbReference>
<keyword evidence="3" id="KW-1185">Reference proteome</keyword>
<reference evidence="2 3" key="2">
    <citation type="journal article" date="2017" name="Sci. Rep.">
        <title>Ant-infecting Ophiocordyceps genomes reveal a high diversity of potential behavioral manipulation genes and a possible major role for enterotoxins.</title>
        <authorList>
            <person name="de Bekker C."/>
            <person name="Ohm R.A."/>
            <person name="Evans H.C."/>
            <person name="Brachmann A."/>
            <person name="Hughes D.P."/>
        </authorList>
    </citation>
    <scope>NUCLEOTIDE SEQUENCE [LARGE SCALE GENOMIC DNA]</scope>
    <source>
        <strain evidence="2 3">SC16a</strain>
    </source>
</reference>